<organism evidence="1 2">
    <name type="scientific">Microbulbifer pacificus</name>
    <dbReference type="NCBI Taxonomy" id="407164"/>
    <lineage>
        <taxon>Bacteria</taxon>
        <taxon>Pseudomonadati</taxon>
        <taxon>Pseudomonadota</taxon>
        <taxon>Gammaproteobacteria</taxon>
        <taxon>Cellvibrionales</taxon>
        <taxon>Microbulbiferaceae</taxon>
        <taxon>Microbulbifer</taxon>
    </lineage>
</organism>
<dbReference type="RefSeq" id="WP_318953086.1">
    <property type="nucleotide sequence ID" value="NZ_CP137555.1"/>
</dbReference>
<dbReference type="InterPro" id="IPR015003">
    <property type="entry name" value="DUF1853"/>
</dbReference>
<gene>
    <name evidence="1" type="ORF">R5R33_12770</name>
</gene>
<protein>
    <submittedName>
        <fullName evidence="1">DUF1853 family protein</fullName>
    </submittedName>
</protein>
<accession>A0AAU0MVH1</accession>
<sequence length="287" mass="33476">MTPSIPFATPDHWSNLLWALSAPDIAPEFPLPWLPPQRRERLHQFFSAPDICSRLRPELELELQNLKSRRLGIYFEQLWAFAFSHHPDYTLLARNLPIRRGEKTLGELDFVVRHLPDDTVEHWEVAVKFYLQVADYWVGPGLRDRLDIKLAHMQDHQLPMIQQPESRSQLHRAGLIPERQWAVMPGRLFASLDETNPSPRYWWTTARSFQRQFADRQWQWLQLPKQTWLAPCSGTNPLAPQPEEHLTQATAYYPRCVAGLQGATEVSRGFMVPIDWLAQARQHILLG</sequence>
<reference evidence="1 2" key="1">
    <citation type="submission" date="2023-10" db="EMBL/GenBank/DDBJ databases">
        <title>Description of Microbulbifer bruguierae sp. nov., isolated from the sediments of mangrove plant Bruguiera sexangula and comparative genomic analyses of the genus Microbulbifer.</title>
        <authorList>
            <person name="Long M."/>
        </authorList>
    </citation>
    <scope>NUCLEOTIDE SEQUENCE [LARGE SCALE GENOMIC DNA]</scope>
    <source>
        <strain evidence="1 2">SPO729</strain>
    </source>
</reference>
<evidence type="ECO:0000313" key="1">
    <source>
        <dbReference type="EMBL" id="WOX04609.1"/>
    </source>
</evidence>
<dbReference type="Proteomes" id="UP001302477">
    <property type="component" value="Chromosome"/>
</dbReference>
<dbReference type="KEGG" id="mpaf:R5R33_12770"/>
<dbReference type="AlphaFoldDB" id="A0AAU0MVH1"/>
<name>A0AAU0MVH1_9GAMM</name>
<proteinExistence type="predicted"/>
<evidence type="ECO:0000313" key="2">
    <source>
        <dbReference type="Proteomes" id="UP001302477"/>
    </source>
</evidence>
<dbReference type="Pfam" id="PF08907">
    <property type="entry name" value="DUF1853"/>
    <property type="match status" value="1"/>
</dbReference>
<dbReference type="EMBL" id="CP137555">
    <property type="protein sequence ID" value="WOX04609.1"/>
    <property type="molecule type" value="Genomic_DNA"/>
</dbReference>
<keyword evidence="2" id="KW-1185">Reference proteome</keyword>